<accession>A0A9Q4T4Z4</accession>
<dbReference type="AlphaFoldDB" id="A0A9Q4T4Z4"/>
<sequence length="748" mass="82209">MSGQETPAAQNTLSKSDGNIVNAYHASAVVYFRPDTEELIVLTEDACDDFDRHWGELLAAVNDVHEAGKAYSSAVENYGNVFSNPSENAGEGGLEEQATTLQKTLDEKKKALQDKLGDFTPAGYEAVIELIPLITKKKHGRHSGAGSKYVYVKKGYYDQLGTGKKHTVSLKAKDKASAAESIFIYDKNGNRKGIDTEKLKEQLTKIEFPKPDTSVELFSLDKEDIGEIDKTLTDWADCWNNSLIVDGKEIGNHVDVSAGAQFMRFIANAGASGEWDAKDGKLSLKGEATAVLSLAQGYASATFYLPDRVGWPLLYSPEGANVLNMGMLRIYLETELAGFAGASAKIECQLQVTTIGAEQVLIGKRDKENTLPRFNERRVCGKTFHQNMDSEDEGVTSSAELFAGAKAEVGLKGGVQWLQPVAATTYQGKTGEETKAAAEYVDFCTIGSSITGMAGLGAGATFYCTFMNGKFCFKIAASLCCGLGAKGAFLCQVGYEKLADFGAWLAYQLYGLDYHFFELIAKQAFETYSQICVMLLSDIKENVIQALDTAETAASAISDIFDTFQKGMTDGVNASSKRNKLAKELNTRPEKLLNFTPEAKGNLLYLLTRHRFWDHVDINNRGDGFIPDIYHDRKKAIINILSSIQTRREWIKVMTHCSEDGMDLALSHPMSEGALVAWQESELRTFLQEGLNRDDELDIIKSRIRDQVAWGYALAMNNTYDYKLAQGTNPLYPRMGEFGPLSDNQALA</sequence>
<reference evidence="1" key="1">
    <citation type="submission" date="2018-11" db="EMBL/GenBank/DDBJ databases">
        <title>Genomics analysis of Putative Virulence Factors on Adhesion and Cytotoxicity for Cronobacter spp.</title>
        <authorList>
            <person name="Cui J."/>
        </authorList>
    </citation>
    <scope>NUCLEOTIDE SEQUENCE</scope>
    <source>
        <strain evidence="1">SD69</strain>
    </source>
</reference>
<dbReference type="EMBL" id="RPBY01000007">
    <property type="protein sequence ID" value="NCH89354.1"/>
    <property type="molecule type" value="Genomic_DNA"/>
</dbReference>
<gene>
    <name evidence="1" type="ORF">EHJ13_18225</name>
</gene>
<comment type="caution">
    <text evidence="1">The sequence shown here is derived from an EMBL/GenBank/DDBJ whole genome shotgun (WGS) entry which is preliminary data.</text>
</comment>
<evidence type="ECO:0000313" key="2">
    <source>
        <dbReference type="Proteomes" id="UP000778262"/>
    </source>
</evidence>
<name>A0A9Q4T4Z4_9ENTR</name>
<proteinExistence type="predicted"/>
<dbReference type="Proteomes" id="UP000778262">
    <property type="component" value="Unassembled WGS sequence"/>
</dbReference>
<evidence type="ECO:0000313" key="1">
    <source>
        <dbReference type="EMBL" id="NCH89354.1"/>
    </source>
</evidence>
<organism evidence="1 2">
    <name type="scientific">Cronobacter dublinensis</name>
    <dbReference type="NCBI Taxonomy" id="413497"/>
    <lineage>
        <taxon>Bacteria</taxon>
        <taxon>Pseudomonadati</taxon>
        <taxon>Pseudomonadota</taxon>
        <taxon>Gammaproteobacteria</taxon>
        <taxon>Enterobacterales</taxon>
        <taxon>Enterobacteriaceae</taxon>
        <taxon>Cronobacter</taxon>
    </lineage>
</organism>
<protein>
    <submittedName>
        <fullName evidence="1">ATPase</fullName>
    </submittedName>
</protein>